<dbReference type="FunFam" id="3.40.50.10440:FF:000001">
    <property type="entry name" value="Dihydroxyacetone kinase, DhaK subunit"/>
    <property type="match status" value="1"/>
</dbReference>
<dbReference type="STRING" id="451379.A0A0N5AE71"/>
<keyword evidence="9" id="KW-0067">ATP-binding</keyword>
<reference evidence="20" key="1">
    <citation type="submission" date="2017-02" db="UniProtKB">
        <authorList>
            <consortium name="WormBaseParasite"/>
        </authorList>
    </citation>
    <scope>IDENTIFICATION</scope>
</reference>
<evidence type="ECO:0000256" key="9">
    <source>
        <dbReference type="ARBA" id="ARBA00022840"/>
    </source>
</evidence>
<evidence type="ECO:0000256" key="1">
    <source>
        <dbReference type="ARBA" id="ARBA00008757"/>
    </source>
</evidence>
<dbReference type="SUPFAM" id="SSF82549">
    <property type="entry name" value="DAK1/DegV-like"/>
    <property type="match status" value="1"/>
</dbReference>
<comment type="catalytic activity">
    <reaction evidence="14">
        <text>D-glyceraldehyde + ATP = D-glyceraldehyde 3-phosphate + ADP + H(+)</text>
        <dbReference type="Rhea" id="RHEA:13941"/>
        <dbReference type="ChEBI" id="CHEBI:15378"/>
        <dbReference type="ChEBI" id="CHEBI:17378"/>
        <dbReference type="ChEBI" id="CHEBI:30616"/>
        <dbReference type="ChEBI" id="CHEBI:59776"/>
        <dbReference type="ChEBI" id="CHEBI:456216"/>
        <dbReference type="EC" id="2.7.1.28"/>
    </reaction>
</comment>
<proteinExistence type="inferred from homology"/>
<dbReference type="PROSITE" id="PS51481">
    <property type="entry name" value="DHAK"/>
    <property type="match status" value="1"/>
</dbReference>
<sequence>MPAVVTKKFLNTPEQIVDDSINGLVAGNDRLQISKLCKRVVLRSDINDKTVKNKVSLIAGGGSGHEPFAAGFVGKGFLTAAVCGDIFTSPPSAYVTAALKDVSSEEGTVVFVINYTGDRLNFGLAVERFNQIETVVIIGDDIALEGHGSGSVGRRGLAGAVLVMKIAGAMAEDQIKSEKIAAVAQQINDCIGTLGVSLSACSIPGKAPMFALEPDEMELGLGIHGEPGCERTKLVDAKAVIDILFKRLEKSEKSCLVKGSKLVVLLNNLGGTSHIEMNVVARESLAWLEQHGYDVARFYSGTVMTSLDGHGISITVLKLVSKFVTNSINFYTLLFLEASERFEKCLRNACSSIVHVEEELNKLDSKAGDGDCGHTLAKGAKSDIICTYPAVVFQKLSTIFEMEVGGTAGALYALMFNAAASAFSDGGLTECLHKALKNGLDAVMRYGEARPGFRSMGDWERLVKVSELAAKATAQMTARCGRASYTSEATQVEPDPGATAVAVWLRSIFEAAF</sequence>
<evidence type="ECO:0000256" key="6">
    <source>
        <dbReference type="ARBA" id="ARBA00022679"/>
    </source>
</evidence>
<evidence type="ECO:0000256" key="16">
    <source>
        <dbReference type="ARBA" id="ARBA00048898"/>
    </source>
</evidence>
<dbReference type="GO" id="GO:0005829">
    <property type="term" value="C:cytosol"/>
    <property type="evidence" value="ECO:0007669"/>
    <property type="project" value="TreeGrafter"/>
</dbReference>
<dbReference type="EC" id="2.7.1.29" evidence="2"/>
<evidence type="ECO:0000313" key="19">
    <source>
        <dbReference type="Proteomes" id="UP000046393"/>
    </source>
</evidence>
<dbReference type="InterPro" id="IPR050861">
    <property type="entry name" value="Dihydroxyacetone_Kinase"/>
</dbReference>
<keyword evidence="7" id="KW-0547">Nucleotide-binding</keyword>
<keyword evidence="19" id="KW-1185">Reference proteome</keyword>
<evidence type="ECO:0000256" key="14">
    <source>
        <dbReference type="ARBA" id="ARBA00047974"/>
    </source>
</evidence>
<dbReference type="GO" id="GO:0005524">
    <property type="term" value="F:ATP binding"/>
    <property type="evidence" value="ECO:0007669"/>
    <property type="project" value="UniProtKB-KW"/>
</dbReference>
<dbReference type="PANTHER" id="PTHR28629:SF4">
    <property type="entry name" value="TRIOKINASE_FMN CYCLASE"/>
    <property type="match status" value="1"/>
</dbReference>
<keyword evidence="8" id="KW-0418">Kinase</keyword>
<evidence type="ECO:0000256" key="8">
    <source>
        <dbReference type="ARBA" id="ARBA00022777"/>
    </source>
</evidence>
<dbReference type="PANTHER" id="PTHR28629">
    <property type="entry name" value="TRIOKINASE/FMN CYCLASE"/>
    <property type="match status" value="1"/>
</dbReference>
<evidence type="ECO:0000256" key="4">
    <source>
        <dbReference type="ARBA" id="ARBA00012578"/>
    </source>
</evidence>
<evidence type="ECO:0000256" key="10">
    <source>
        <dbReference type="ARBA" id="ARBA00023285"/>
    </source>
</evidence>
<dbReference type="Pfam" id="PF02734">
    <property type="entry name" value="Dak2"/>
    <property type="match status" value="2"/>
</dbReference>
<comment type="catalytic activity">
    <reaction evidence="15">
        <text>FAD = riboflavin cyclic-4',5'-phosphate + AMP + H(+)</text>
        <dbReference type="Rhea" id="RHEA:13729"/>
        <dbReference type="ChEBI" id="CHEBI:15378"/>
        <dbReference type="ChEBI" id="CHEBI:57692"/>
        <dbReference type="ChEBI" id="CHEBI:76202"/>
        <dbReference type="ChEBI" id="CHEBI:456215"/>
        <dbReference type="EC" id="4.6.1.15"/>
    </reaction>
</comment>
<keyword evidence="6" id="KW-0808">Transferase</keyword>
<keyword evidence="10" id="KW-0170">Cobalt</keyword>
<dbReference type="AlphaFoldDB" id="A0A0N5AE71"/>
<dbReference type="InterPro" id="IPR036117">
    <property type="entry name" value="DhaL_dom_sf"/>
</dbReference>
<feature type="domain" description="DhaL" evidence="17">
    <location>
        <begin position="340"/>
        <end position="510"/>
    </location>
</feature>
<dbReference type="GO" id="GO:0050354">
    <property type="term" value="F:triokinase activity"/>
    <property type="evidence" value="ECO:0007669"/>
    <property type="project" value="UniProtKB-EC"/>
</dbReference>
<dbReference type="PROSITE" id="PS51480">
    <property type="entry name" value="DHAL"/>
    <property type="match status" value="1"/>
</dbReference>
<comment type="function">
    <text evidence="12">Catalyzes both the phosphorylation of dihydroxyacetone and of glyceraldehyde, and the splitting of ribonucleoside diphosphate-X compounds among which FAD is the best substrate. Represses IFIH1-mediated cellular antiviral response.</text>
</comment>
<feature type="domain" description="DhaK" evidence="18">
    <location>
        <begin position="12"/>
        <end position="356"/>
    </location>
</feature>
<dbReference type="GO" id="GO:0019563">
    <property type="term" value="P:glycerol catabolic process"/>
    <property type="evidence" value="ECO:0007669"/>
    <property type="project" value="TreeGrafter"/>
</dbReference>
<dbReference type="Gene3D" id="1.25.40.340">
    <property type="match status" value="1"/>
</dbReference>
<comment type="subunit">
    <text evidence="13">Homodimer. Interacts with IFIH1 (via the CARD domains), the interaction is inhibited by viral infection.</text>
</comment>
<dbReference type="GO" id="GO:0034012">
    <property type="term" value="F:FAD-AMP lyase (cyclizing) activity"/>
    <property type="evidence" value="ECO:0007669"/>
    <property type="project" value="UniProtKB-EC"/>
</dbReference>
<evidence type="ECO:0000256" key="12">
    <source>
        <dbReference type="ARBA" id="ARBA00045490"/>
    </source>
</evidence>
<accession>A0A0N5AE71</accession>
<dbReference type="InterPro" id="IPR004006">
    <property type="entry name" value="DhaK_dom"/>
</dbReference>
<organism evidence="19 20">
    <name type="scientific">Syphacia muris</name>
    <dbReference type="NCBI Taxonomy" id="451379"/>
    <lineage>
        <taxon>Eukaryota</taxon>
        <taxon>Metazoa</taxon>
        <taxon>Ecdysozoa</taxon>
        <taxon>Nematoda</taxon>
        <taxon>Chromadorea</taxon>
        <taxon>Rhabditida</taxon>
        <taxon>Spirurina</taxon>
        <taxon>Oxyuridomorpha</taxon>
        <taxon>Oxyuroidea</taxon>
        <taxon>Oxyuridae</taxon>
        <taxon>Syphacia</taxon>
    </lineage>
</organism>
<dbReference type="EC" id="4.6.1.15" evidence="4"/>
<evidence type="ECO:0000256" key="7">
    <source>
        <dbReference type="ARBA" id="ARBA00022741"/>
    </source>
</evidence>
<evidence type="ECO:0000256" key="3">
    <source>
        <dbReference type="ARBA" id="ARBA00012110"/>
    </source>
</evidence>
<dbReference type="SMART" id="SM01120">
    <property type="entry name" value="Dak2"/>
    <property type="match status" value="1"/>
</dbReference>
<dbReference type="GO" id="GO:0004371">
    <property type="term" value="F:glycerone kinase activity"/>
    <property type="evidence" value="ECO:0007669"/>
    <property type="project" value="UniProtKB-EC"/>
</dbReference>
<evidence type="ECO:0000256" key="11">
    <source>
        <dbReference type="ARBA" id="ARBA00032426"/>
    </source>
</evidence>
<evidence type="ECO:0000313" key="20">
    <source>
        <dbReference type="WBParaSite" id="SMUV_0000251901-mRNA-1"/>
    </source>
</evidence>
<dbReference type="WBParaSite" id="SMUV_0000251901-mRNA-1">
    <property type="protein sequence ID" value="SMUV_0000251901-mRNA-1"/>
    <property type="gene ID" value="SMUV_0000251901"/>
</dbReference>
<dbReference type="Gene3D" id="3.30.1180.20">
    <property type="entry name" value="Dihydroxyacetone kinase, domain 2"/>
    <property type="match status" value="1"/>
</dbReference>
<evidence type="ECO:0000256" key="15">
    <source>
        <dbReference type="ARBA" id="ARBA00048526"/>
    </source>
</evidence>
<dbReference type="Proteomes" id="UP000046393">
    <property type="component" value="Unplaced"/>
</dbReference>
<protein>
    <recommendedName>
        <fullName evidence="5">Triokinase/FMN cyclase</fullName>
        <ecNumber evidence="3">2.7.1.28</ecNumber>
        <ecNumber evidence="2">2.7.1.29</ecNumber>
        <ecNumber evidence="4">4.6.1.15</ecNumber>
    </recommendedName>
    <alternativeName>
        <fullName evidence="11">Bifunctional ATP-dependent dihydroxyacetone kinase/FAD-AMP lyase (cyclizing)</fullName>
    </alternativeName>
</protein>
<dbReference type="Gene3D" id="3.40.50.10440">
    <property type="entry name" value="Dihydroxyacetone kinase, domain 1"/>
    <property type="match status" value="1"/>
</dbReference>
<dbReference type="SUPFAM" id="SSF101473">
    <property type="entry name" value="DhaL-like"/>
    <property type="match status" value="1"/>
</dbReference>
<name>A0A0N5AE71_9BILA</name>
<evidence type="ECO:0000256" key="5">
    <source>
        <dbReference type="ARBA" id="ARBA00018932"/>
    </source>
</evidence>
<evidence type="ECO:0000259" key="18">
    <source>
        <dbReference type="PROSITE" id="PS51481"/>
    </source>
</evidence>
<comment type="similarity">
    <text evidence="1">Belongs to the dihydroxyacetone kinase (DAK) family.</text>
</comment>
<comment type="catalytic activity">
    <reaction evidence="16">
        <text>dihydroxyacetone + ATP = dihydroxyacetone phosphate + ADP + H(+)</text>
        <dbReference type="Rhea" id="RHEA:15773"/>
        <dbReference type="ChEBI" id="CHEBI:15378"/>
        <dbReference type="ChEBI" id="CHEBI:16016"/>
        <dbReference type="ChEBI" id="CHEBI:30616"/>
        <dbReference type="ChEBI" id="CHEBI:57642"/>
        <dbReference type="ChEBI" id="CHEBI:456216"/>
        <dbReference type="EC" id="2.7.1.29"/>
    </reaction>
</comment>
<dbReference type="FunFam" id="3.30.1180.20:FF:000001">
    <property type="entry name" value="Dihydroxyacetone kinase 1"/>
    <property type="match status" value="1"/>
</dbReference>
<evidence type="ECO:0000259" key="17">
    <source>
        <dbReference type="PROSITE" id="PS51480"/>
    </source>
</evidence>
<evidence type="ECO:0000256" key="13">
    <source>
        <dbReference type="ARBA" id="ARBA00046681"/>
    </source>
</evidence>
<dbReference type="InterPro" id="IPR004007">
    <property type="entry name" value="DhaL_dom"/>
</dbReference>
<dbReference type="Pfam" id="PF02733">
    <property type="entry name" value="Dak1"/>
    <property type="match status" value="1"/>
</dbReference>
<evidence type="ECO:0000256" key="2">
    <source>
        <dbReference type="ARBA" id="ARBA00012107"/>
    </source>
</evidence>
<dbReference type="EC" id="2.7.1.28" evidence="3"/>